<evidence type="ECO:0000313" key="2">
    <source>
        <dbReference type="EMBL" id="KAG6378850.1"/>
    </source>
</evidence>
<reference evidence="2" key="1">
    <citation type="submission" date="2021-03" db="EMBL/GenBank/DDBJ databases">
        <title>Evolutionary innovations through gain and loss of genes in the ectomycorrhizal Boletales.</title>
        <authorList>
            <person name="Wu G."/>
            <person name="Miyauchi S."/>
            <person name="Morin E."/>
            <person name="Yang Z.-L."/>
            <person name="Xu J."/>
            <person name="Martin F.M."/>
        </authorList>
    </citation>
    <scope>NUCLEOTIDE SEQUENCE</scope>
    <source>
        <strain evidence="2">BR01</strain>
    </source>
</reference>
<dbReference type="AlphaFoldDB" id="A0A8I2YUK6"/>
<feature type="compositionally biased region" description="Low complexity" evidence="1">
    <location>
        <begin position="1"/>
        <end position="25"/>
    </location>
</feature>
<sequence length="264" mass="29975">MGPTRASSPQSPTSPTRTKKTAAPPGFRAIPKPRPKPISDMSVRELHDQHDRNERLLSSSIVSTSALVQRLTVEQTAIEARLLELEGIEGIRNGLKKANINSDEIMPVDVPPEPRVIDAKRRALSRYAPLACNNANHQVESLSLQEAVELEQRAHAIDLQRQQRLNDRKRRIGLPVKGEILSRQEMDARIWTFMNYKPTDSDLEDIDEDDSDEDDPSTWFEDDQDDGIKGQDIIPPDVEDLSNVIRVDESRIRYSTFYEPRDCD</sequence>
<dbReference type="OrthoDB" id="68090at2759"/>
<organism evidence="2 3">
    <name type="scientific">Boletus reticuloceps</name>
    <dbReference type="NCBI Taxonomy" id="495285"/>
    <lineage>
        <taxon>Eukaryota</taxon>
        <taxon>Fungi</taxon>
        <taxon>Dikarya</taxon>
        <taxon>Basidiomycota</taxon>
        <taxon>Agaricomycotina</taxon>
        <taxon>Agaricomycetes</taxon>
        <taxon>Agaricomycetidae</taxon>
        <taxon>Boletales</taxon>
        <taxon>Boletineae</taxon>
        <taxon>Boletaceae</taxon>
        <taxon>Boletoideae</taxon>
        <taxon>Boletus</taxon>
    </lineage>
</organism>
<feature type="compositionally biased region" description="Acidic residues" evidence="1">
    <location>
        <begin position="201"/>
        <end position="225"/>
    </location>
</feature>
<feature type="region of interest" description="Disordered" evidence="1">
    <location>
        <begin position="1"/>
        <end position="40"/>
    </location>
</feature>
<keyword evidence="3" id="KW-1185">Reference proteome</keyword>
<dbReference type="EMBL" id="JAGFBS010000006">
    <property type="protein sequence ID" value="KAG6378850.1"/>
    <property type="molecule type" value="Genomic_DNA"/>
</dbReference>
<comment type="caution">
    <text evidence="2">The sequence shown here is derived from an EMBL/GenBank/DDBJ whole genome shotgun (WGS) entry which is preliminary data.</text>
</comment>
<accession>A0A8I2YUK6</accession>
<evidence type="ECO:0000313" key="3">
    <source>
        <dbReference type="Proteomes" id="UP000683000"/>
    </source>
</evidence>
<proteinExistence type="predicted"/>
<name>A0A8I2YUK6_9AGAM</name>
<dbReference type="Proteomes" id="UP000683000">
    <property type="component" value="Unassembled WGS sequence"/>
</dbReference>
<feature type="region of interest" description="Disordered" evidence="1">
    <location>
        <begin position="201"/>
        <end position="235"/>
    </location>
</feature>
<evidence type="ECO:0000256" key="1">
    <source>
        <dbReference type="SAM" id="MobiDB-lite"/>
    </source>
</evidence>
<gene>
    <name evidence="2" type="ORF">JVT61DRAFT_13130</name>
</gene>
<protein>
    <submittedName>
        <fullName evidence="2">Uncharacterized protein</fullName>
    </submittedName>
</protein>